<dbReference type="SUPFAM" id="SSF57196">
    <property type="entry name" value="EGF/Laminin"/>
    <property type="match status" value="2"/>
</dbReference>
<dbReference type="GO" id="GO:0005604">
    <property type="term" value="C:basement membrane"/>
    <property type="evidence" value="ECO:0007669"/>
    <property type="project" value="UniProtKB-ARBA"/>
</dbReference>
<evidence type="ECO:0000256" key="1">
    <source>
        <dbReference type="ARBA" id="ARBA00022729"/>
    </source>
</evidence>
<evidence type="ECO:0000256" key="6">
    <source>
        <dbReference type="PROSITE-ProRule" id="PRU00460"/>
    </source>
</evidence>
<dbReference type="PROSITE" id="PS01248">
    <property type="entry name" value="EGF_LAM_1"/>
    <property type="match status" value="1"/>
</dbReference>
<dbReference type="FunFam" id="2.10.25.10:FF:000188">
    <property type="entry name" value="Laminin subunit gamma 2"/>
    <property type="match status" value="1"/>
</dbReference>
<evidence type="ECO:0000256" key="5">
    <source>
        <dbReference type="ARBA" id="ARBA00023292"/>
    </source>
</evidence>
<dbReference type="WBParaSite" id="nRc.2.0.1.t27105-RA">
    <property type="protein sequence ID" value="nRc.2.0.1.t27105-RA"/>
    <property type="gene ID" value="nRc.2.0.1.g27105"/>
</dbReference>
<dbReference type="Proteomes" id="UP000887565">
    <property type="component" value="Unplaced"/>
</dbReference>
<keyword evidence="2" id="KW-0677">Repeat</keyword>
<dbReference type="GO" id="GO:0009887">
    <property type="term" value="P:animal organ morphogenesis"/>
    <property type="evidence" value="ECO:0007669"/>
    <property type="project" value="TreeGrafter"/>
</dbReference>
<feature type="disulfide bond" evidence="6">
    <location>
        <begin position="20"/>
        <end position="29"/>
    </location>
</feature>
<dbReference type="GO" id="GO:0009888">
    <property type="term" value="P:tissue development"/>
    <property type="evidence" value="ECO:0007669"/>
    <property type="project" value="TreeGrafter"/>
</dbReference>
<feature type="disulfide bond" evidence="6">
    <location>
        <begin position="116"/>
        <end position="125"/>
    </location>
</feature>
<dbReference type="OMA" id="MCECATA"/>
<evidence type="ECO:0000256" key="4">
    <source>
        <dbReference type="ARBA" id="ARBA00023180"/>
    </source>
</evidence>
<accession>A0A915JLP5</accession>
<keyword evidence="9" id="KW-1185">Reference proteome</keyword>
<reference evidence="10" key="1">
    <citation type="submission" date="2022-11" db="UniProtKB">
        <authorList>
            <consortium name="WormBaseParasite"/>
        </authorList>
    </citation>
    <scope>IDENTIFICATION</scope>
</reference>
<comment type="caution">
    <text evidence="6">Lacks conserved residue(s) required for the propagation of feature annotation.</text>
</comment>
<dbReference type="InterPro" id="IPR050440">
    <property type="entry name" value="Laminin/Netrin_ECM"/>
</dbReference>
<dbReference type="CDD" id="cd00055">
    <property type="entry name" value="EGF_Lam"/>
    <property type="match status" value="3"/>
</dbReference>
<dbReference type="PRINTS" id="PR00011">
    <property type="entry name" value="EGFLAMININ"/>
</dbReference>
<feature type="domain" description="Laminin EGF-like" evidence="8">
    <location>
        <begin position="95"/>
        <end position="142"/>
    </location>
</feature>
<dbReference type="Pfam" id="PF00053">
    <property type="entry name" value="EGF_laminin"/>
    <property type="match status" value="3"/>
</dbReference>
<evidence type="ECO:0000259" key="8">
    <source>
        <dbReference type="PROSITE" id="PS50027"/>
    </source>
</evidence>
<dbReference type="Gene3D" id="1.20.1480.30">
    <property type="entry name" value="Designed four-helix bundle protein"/>
    <property type="match status" value="1"/>
</dbReference>
<dbReference type="PANTHER" id="PTHR10574:SF406">
    <property type="entry name" value="LAMININ SUBUNIT ALPHA 5"/>
    <property type="match status" value="1"/>
</dbReference>
<dbReference type="SMART" id="SM00180">
    <property type="entry name" value="EGF_Lam"/>
    <property type="match status" value="3"/>
</dbReference>
<dbReference type="AlphaFoldDB" id="A0A915JLP5"/>
<feature type="disulfide bond" evidence="6">
    <location>
        <begin position="95"/>
        <end position="107"/>
    </location>
</feature>
<organism evidence="9 10">
    <name type="scientific">Romanomermis culicivorax</name>
    <name type="common">Nematode worm</name>
    <dbReference type="NCBI Taxonomy" id="13658"/>
    <lineage>
        <taxon>Eukaryota</taxon>
        <taxon>Metazoa</taxon>
        <taxon>Ecdysozoa</taxon>
        <taxon>Nematoda</taxon>
        <taxon>Enoplea</taxon>
        <taxon>Dorylaimia</taxon>
        <taxon>Mermithida</taxon>
        <taxon>Mermithoidea</taxon>
        <taxon>Mermithidae</taxon>
        <taxon>Romanomermis</taxon>
    </lineage>
</organism>
<evidence type="ECO:0000256" key="7">
    <source>
        <dbReference type="SAM" id="Coils"/>
    </source>
</evidence>
<dbReference type="InterPro" id="IPR002049">
    <property type="entry name" value="LE_dom"/>
</dbReference>
<name>A0A915JLP5_ROMCU</name>
<evidence type="ECO:0000313" key="10">
    <source>
        <dbReference type="WBParaSite" id="nRc.2.0.1.t27105-RA"/>
    </source>
</evidence>
<sequence length="630" mass="70168">CSCEKCGSHHCEHSSGVCQCKPNVEGQNCERCVAKAYGYSSCQGCRMCECATASANPQCDSETGKCLCQPGATGRRCEQCEQGYWNYQESGCIKCDCEADLSLGTVCDVSTGQCHCMDGATGPRCDQCIEGYLRVPDYGCRYCDQCVHVLVDDLDRMEVRMTSLENDLGNVSFVYLTNKRLSRLNDTLSDMELSADPLLKIPTSDVAKKAKEAVDGLKSIADEISMKVNRTEALANKNNELGAKLEEQALMIRRDSHVINIKIKDIVAKLLDMAINFGQGTLTTQRREWYIKEANETVDSLRNMNFDEHYNDAVKKVEDSQDPLNNIESLAANQSAARDKYNKVFKSMEYAHDKFIDLQDSISKATDMLSRSTVLTELTKKHPFFVARGIKTDDELSKCDEFTKNATMWYEKAEQLVISAKDMFNDTVDLTNKTKEALANMTTNTENPPDFEELRRNVLQKVQELVKDAEGKVDKFADAKADSSKAQEAASAYQSMYSATQGLSVGSQEAKVNSMAILRGITKTKGAVVNDLKGNLTQIKNRLKTSNETLSDTIKKFSEMKSDFDKLNHVDKNAKVAAIEEKAKKVKDDINDMQNRLSTINEALPKMKEKVQREISSVIDAQENLKAAMA</sequence>
<protein>
    <submittedName>
        <fullName evidence="10">Laminin EGF-like domain-containing protein</fullName>
    </submittedName>
</protein>
<feature type="domain" description="Laminin EGF-like" evidence="8">
    <location>
        <begin position="48"/>
        <end position="94"/>
    </location>
</feature>
<keyword evidence="7" id="KW-0175">Coiled coil</keyword>
<evidence type="ECO:0000256" key="3">
    <source>
        <dbReference type="ARBA" id="ARBA00023157"/>
    </source>
</evidence>
<feature type="coiled-coil region" evidence="7">
    <location>
        <begin position="576"/>
        <end position="610"/>
    </location>
</feature>
<dbReference type="PROSITE" id="PS50027">
    <property type="entry name" value="EGF_LAM_2"/>
    <property type="match status" value="3"/>
</dbReference>
<dbReference type="PANTHER" id="PTHR10574">
    <property type="entry name" value="NETRIN/LAMININ-RELATED"/>
    <property type="match status" value="1"/>
</dbReference>
<keyword evidence="5 6" id="KW-0424">Laminin EGF-like domain</keyword>
<proteinExistence type="predicted"/>
<dbReference type="FunFam" id="2.10.25.10:FF:000074">
    <property type="entry name" value="Laminin subunit alpha"/>
    <property type="match status" value="1"/>
</dbReference>
<dbReference type="Gene3D" id="2.10.25.10">
    <property type="entry name" value="Laminin"/>
    <property type="match status" value="3"/>
</dbReference>
<keyword evidence="1" id="KW-0732">Signal</keyword>
<evidence type="ECO:0000256" key="2">
    <source>
        <dbReference type="ARBA" id="ARBA00022737"/>
    </source>
</evidence>
<feature type="disulfide bond" evidence="6">
    <location>
        <begin position="68"/>
        <end position="77"/>
    </location>
</feature>
<keyword evidence="4" id="KW-0325">Glycoprotein</keyword>
<keyword evidence="3 6" id="KW-1015">Disulfide bond</keyword>
<feature type="domain" description="Laminin EGF-like" evidence="8">
    <location>
        <begin position="1"/>
        <end position="47"/>
    </location>
</feature>
<evidence type="ECO:0000313" key="9">
    <source>
        <dbReference type="Proteomes" id="UP000887565"/>
    </source>
</evidence>
<feature type="disulfide bond" evidence="6">
    <location>
        <begin position="97"/>
        <end position="114"/>
    </location>
</feature>